<organism evidence="1 2">
    <name type="scientific">Vanilla planifolia</name>
    <name type="common">Vanilla</name>
    <dbReference type="NCBI Taxonomy" id="51239"/>
    <lineage>
        <taxon>Eukaryota</taxon>
        <taxon>Viridiplantae</taxon>
        <taxon>Streptophyta</taxon>
        <taxon>Embryophyta</taxon>
        <taxon>Tracheophyta</taxon>
        <taxon>Spermatophyta</taxon>
        <taxon>Magnoliopsida</taxon>
        <taxon>Liliopsida</taxon>
        <taxon>Asparagales</taxon>
        <taxon>Orchidaceae</taxon>
        <taxon>Vanilloideae</taxon>
        <taxon>Vanilleae</taxon>
        <taxon>Vanilla</taxon>
    </lineage>
</organism>
<sequence>MGMTGCGIDSREAAQRGDECRGETYVEPDDHDLDLLLGGHIANALAGVQVLFTVVDIDHSNSSACGRAKGTTKGITKPSILWLTPSHKRDIRLAADALFLHALRAQLWIQRHKQETATRN</sequence>
<protein>
    <submittedName>
        <fullName evidence="1">Uncharacterized protein</fullName>
    </submittedName>
</protein>
<dbReference type="AlphaFoldDB" id="A0A835U9V8"/>
<name>A0A835U9V8_VANPL</name>
<proteinExistence type="predicted"/>
<evidence type="ECO:0000313" key="2">
    <source>
        <dbReference type="Proteomes" id="UP000636800"/>
    </source>
</evidence>
<dbReference type="EMBL" id="JADCNL010000014">
    <property type="protein sequence ID" value="KAG0453340.1"/>
    <property type="molecule type" value="Genomic_DNA"/>
</dbReference>
<accession>A0A835U9V8</accession>
<dbReference type="OrthoDB" id="191918at2759"/>
<comment type="caution">
    <text evidence="1">The sequence shown here is derived from an EMBL/GenBank/DDBJ whole genome shotgun (WGS) entry which is preliminary data.</text>
</comment>
<evidence type="ECO:0000313" key="1">
    <source>
        <dbReference type="EMBL" id="KAG0453340.1"/>
    </source>
</evidence>
<gene>
    <name evidence="1" type="ORF">HPP92_026004</name>
</gene>
<dbReference type="Proteomes" id="UP000636800">
    <property type="component" value="Unassembled WGS sequence"/>
</dbReference>
<reference evidence="1 2" key="1">
    <citation type="journal article" date="2020" name="Nat. Food">
        <title>A phased Vanilla planifolia genome enables genetic improvement of flavour and production.</title>
        <authorList>
            <person name="Hasing T."/>
            <person name="Tang H."/>
            <person name="Brym M."/>
            <person name="Khazi F."/>
            <person name="Huang T."/>
            <person name="Chambers A.H."/>
        </authorList>
    </citation>
    <scope>NUCLEOTIDE SEQUENCE [LARGE SCALE GENOMIC DNA]</scope>
    <source>
        <tissue evidence="1">Leaf</tissue>
    </source>
</reference>
<keyword evidence="2" id="KW-1185">Reference proteome</keyword>